<evidence type="ECO:0000256" key="2">
    <source>
        <dbReference type="SAM" id="MobiDB-lite"/>
    </source>
</evidence>
<accession>A0A9K3LXU4</accession>
<dbReference type="Proteomes" id="UP000693970">
    <property type="component" value="Unassembled WGS sequence"/>
</dbReference>
<reference evidence="3" key="1">
    <citation type="journal article" date="2021" name="Sci. Rep.">
        <title>Diploid genomic architecture of Nitzschia inconspicua, an elite biomass production diatom.</title>
        <authorList>
            <person name="Oliver A."/>
            <person name="Podell S."/>
            <person name="Pinowska A."/>
            <person name="Traller J.C."/>
            <person name="Smith S.R."/>
            <person name="McClure R."/>
            <person name="Beliaev A."/>
            <person name="Bohutskyi P."/>
            <person name="Hill E.A."/>
            <person name="Rabines A."/>
            <person name="Zheng H."/>
            <person name="Allen L.Z."/>
            <person name="Kuo A."/>
            <person name="Grigoriev I.V."/>
            <person name="Allen A.E."/>
            <person name="Hazlebeck D."/>
            <person name="Allen E.E."/>
        </authorList>
    </citation>
    <scope>NUCLEOTIDE SEQUENCE</scope>
    <source>
        <strain evidence="3">Hildebrandi</strain>
    </source>
</reference>
<dbReference type="EMBL" id="JAGRRH010000005">
    <property type="protein sequence ID" value="KAG7370117.1"/>
    <property type="molecule type" value="Genomic_DNA"/>
</dbReference>
<comment type="caution">
    <text evidence="3">The sequence shown here is derived from an EMBL/GenBank/DDBJ whole genome shotgun (WGS) entry which is preliminary data.</text>
</comment>
<feature type="compositionally biased region" description="Acidic residues" evidence="2">
    <location>
        <begin position="393"/>
        <end position="416"/>
    </location>
</feature>
<feature type="coiled-coil region" evidence="1">
    <location>
        <begin position="297"/>
        <end position="324"/>
    </location>
</feature>
<name>A0A9K3LXU4_9STRA</name>
<organism evidence="3 4">
    <name type="scientific">Nitzschia inconspicua</name>
    <dbReference type="NCBI Taxonomy" id="303405"/>
    <lineage>
        <taxon>Eukaryota</taxon>
        <taxon>Sar</taxon>
        <taxon>Stramenopiles</taxon>
        <taxon>Ochrophyta</taxon>
        <taxon>Bacillariophyta</taxon>
        <taxon>Bacillariophyceae</taxon>
        <taxon>Bacillariophycidae</taxon>
        <taxon>Bacillariales</taxon>
        <taxon>Bacillariaceae</taxon>
        <taxon>Nitzschia</taxon>
    </lineage>
</organism>
<keyword evidence="1" id="KW-0175">Coiled coil</keyword>
<evidence type="ECO:0000313" key="4">
    <source>
        <dbReference type="Proteomes" id="UP000693970"/>
    </source>
</evidence>
<sequence length="438" mass="49452">MGETRKTRLGSTAALKARKAEDHILLARGLSARQTGANIPLASLSQEEIERDLRHMEAYSNACTIYSQQYYIFHNQNASKDLENDPKSLHRTPQPPPLIAMPVRIDPEEEKRLANLRQKIQQCEAQREVYEGQYLSLRAHYIYLSQQLKMKRDDVNQRFDFLQSQVKKRGRLVALQRVRLQILRDTLQCVQYREKYPVEHSGDAAELYTAWNDIESKWKKAEEDLKSSSSSGNILRWSASHIPKIPTGVPLLLSQLAEQPGQAAAWGTCGAFGAKPHSMLWIENQVPTGAPETAEELPALREEEAKLKEEIAREKALNKELQMDVIARRKKNDELVAMMALLRTETEAAITRHNILLESDIAKKAALKLHEQEEKNADGTDGTTLPEVSGLKEDDENDGDDEGGAEEEDDEGEILEDGSGKRPVDGDSESPRSKRRKL</sequence>
<feature type="compositionally biased region" description="Basic and acidic residues" evidence="2">
    <location>
        <begin position="418"/>
        <end position="432"/>
    </location>
</feature>
<keyword evidence="4" id="KW-1185">Reference proteome</keyword>
<dbReference type="AlphaFoldDB" id="A0A9K3LXU4"/>
<protein>
    <submittedName>
        <fullName evidence="3">Uncharacterized protein</fullName>
    </submittedName>
</protein>
<evidence type="ECO:0000256" key="1">
    <source>
        <dbReference type="SAM" id="Coils"/>
    </source>
</evidence>
<gene>
    <name evidence="3" type="ORF">IV203_027863</name>
</gene>
<reference evidence="3" key="2">
    <citation type="submission" date="2021-04" db="EMBL/GenBank/DDBJ databases">
        <authorList>
            <person name="Podell S."/>
        </authorList>
    </citation>
    <scope>NUCLEOTIDE SEQUENCE</scope>
    <source>
        <strain evidence="3">Hildebrandi</strain>
    </source>
</reference>
<dbReference type="OrthoDB" id="44133at2759"/>
<feature type="region of interest" description="Disordered" evidence="2">
    <location>
        <begin position="372"/>
        <end position="438"/>
    </location>
</feature>
<feature type="coiled-coil region" evidence="1">
    <location>
        <begin position="106"/>
        <end position="133"/>
    </location>
</feature>
<evidence type="ECO:0000313" key="3">
    <source>
        <dbReference type="EMBL" id="KAG7370117.1"/>
    </source>
</evidence>
<proteinExistence type="predicted"/>